<dbReference type="HOGENOM" id="CLU_002886_0_0_2"/>
<dbReference type="EC" id="5.6.2.-" evidence="14"/>
<dbReference type="InterPro" id="IPR013497">
    <property type="entry name" value="Topo_IA_cen"/>
</dbReference>
<dbReference type="PRINTS" id="PR00417">
    <property type="entry name" value="PRTPISMRASEI"/>
</dbReference>
<dbReference type="Gene3D" id="3.40.50.300">
    <property type="entry name" value="P-loop containing nucleotide triphosphate hydrolases"/>
    <property type="match status" value="3"/>
</dbReference>
<dbReference type="SMART" id="SM00493">
    <property type="entry name" value="TOPRIM"/>
    <property type="match status" value="1"/>
</dbReference>
<dbReference type="NCBIfam" id="TIGR01054">
    <property type="entry name" value="rgy"/>
    <property type="match status" value="1"/>
</dbReference>
<dbReference type="Gene3D" id="2.60.510.20">
    <property type="match status" value="1"/>
</dbReference>
<dbReference type="Gene3D" id="1.10.290.10">
    <property type="entry name" value="Topoisomerase I, domain 4"/>
    <property type="match status" value="1"/>
</dbReference>
<dbReference type="GO" id="GO:0006260">
    <property type="term" value="P:DNA replication"/>
    <property type="evidence" value="ECO:0007669"/>
    <property type="project" value="UniProtKB-UniRule"/>
</dbReference>
<keyword evidence="6 14" id="KW-0863">Zinc-finger</keyword>
<dbReference type="InterPro" id="IPR003602">
    <property type="entry name" value="Topo_IA_DNA-bd_dom"/>
</dbReference>
<dbReference type="PROSITE" id="PS52036">
    <property type="entry name" value="ZF_RG_N"/>
    <property type="match status" value="1"/>
</dbReference>
<keyword evidence="21" id="KW-1185">Reference proteome</keyword>
<sequence length="1260" mass="142672">MVLGLMIKAVFQSLCPSCAGPISSYRLSLGVPCNSCLPSSKLDNMEDISKYPLEKKIRLISKSLSDNPQSAYHLMRDTFEELESFEKLFRESTGKNIWSLQKTWAHRLLLGESFAITAPTGVGKTTLLLHYAAYQLKKGEKVYILVPTESLLNQTEEKLKEICYKMGIDAEIVVYQSRASKKKREEVLKKIEEGKFGVLITTTSFLSRRYDILKKLKFDLIVVDDADSLLKNSVNIEKVLVLIGFDEDDVKIAERLIKCRNELFFYLGTNNKEKTENLKKGCEELEVSLEEAKAKKKIGQLAVASATGRQAGSKPKLFKELLGFEIGGIHDYMRNIIDSFYLYKEDKELIEKIKEIVNNLGSGGLIFVSKDLGVNRAKELVKELEDEGIKTSLATAGKSVIKKLARGEVQVLVGVSSYYGVIVRGIDLPEVIKYAIFVGVPKNKMPLNSALFSPRRLLQALIYISDKDENIKARFEDLQSKINKLNPGEQFALRIALQKGTTKQLSGWLGEVADVILKTISEVTIKLDSIIPREKGAVLNLGTSLIERGEDGSLYYINPDPLTYIQASGRTSRFLNDKMTLGFCLIFEKSKEYLEVFKKKIGNYVYSFDPKELSSINLKEISERLILSRMGKDGSKSFKPAKSIMFVVESPHKAKTIAGFFGRPAKRRFGSVVVYEIPIVDQETLETYLAMIVATKGHLFDLVSDNNIGTYGVIKVNEEFIPVYAPISKCLSCGRTFVSLHNKCPYCGESFKIKSSMETVHVLRKIAMESEEIYIATDPDVEGEKIAWDVEMAIKPYNSKIIRAEFHEVTREAILEAIRNPRKIDESQVSSQILRRVTDRWIGFPLSSRLWSEFQKPWLGAGRVQTPTLGWIISRHEEWKNARGYWVRIPLINLFAVKLFKKDKKEAEDLKNAIIKSGSLKIDSYEIYEQQLLPPPPYTTDELLHDANMVYGYGAQFTMKLSQDLFEAGLITYHRTDSTHVSNKGIQIASEYLSKGIGKPEIFYPRSWGSEGTHEAIRPTKALSASDLKKSIVDGTLKTYINVTEAHIKLYDLIFRRFIASQSRPSVVEKLKLNLSISYNREKEVFEKELILREKETGFYGLLYNINEQTQIADYIKEGRIPVDVSKVEIYRGSLIPLYTQGEIVKLMKEKKIGRPSTYAKILDSLRRHGYVVISKKRNFVIPTNTGIKVYQYLSSNYSSLVSEETTRKLEEDMDAIEEGKESYLALLAKLYDALTRLGLISEVELAAETPVKIMDEALI</sequence>
<dbReference type="EMBL" id="CP003423">
    <property type="protein sequence ID" value="AFH42708.1"/>
    <property type="molecule type" value="Genomic_DNA"/>
</dbReference>
<evidence type="ECO:0000256" key="15">
    <source>
        <dbReference type="RuleBase" id="RU004026"/>
    </source>
</evidence>
<evidence type="ECO:0000256" key="12">
    <source>
        <dbReference type="ARBA" id="ARBA00043976"/>
    </source>
</evidence>
<dbReference type="PANTHER" id="PTHR43505:SF1">
    <property type="entry name" value="REVERSE GYRASE"/>
    <property type="match status" value="1"/>
</dbReference>
<keyword evidence="11 14" id="KW-0413">Isomerase</keyword>
<dbReference type="GO" id="GO:0016887">
    <property type="term" value="F:ATP hydrolysis activity"/>
    <property type="evidence" value="ECO:0007669"/>
    <property type="project" value="RHEA"/>
</dbReference>
<dbReference type="SMART" id="SM00437">
    <property type="entry name" value="TOP1Ac"/>
    <property type="match status" value="1"/>
</dbReference>
<dbReference type="InterPro" id="IPR011545">
    <property type="entry name" value="DEAD/DEAH_box_helicase_dom"/>
</dbReference>
<organism evidence="20 21">
    <name type="scientific">Fervidicoccus fontis (strain DSM 19380 / JCM 18336 / VKM B-2539 / Kam940)</name>
    <dbReference type="NCBI Taxonomy" id="1163730"/>
    <lineage>
        <taxon>Archaea</taxon>
        <taxon>Thermoproteota</taxon>
        <taxon>Thermoprotei</taxon>
        <taxon>Fervidicoccales</taxon>
        <taxon>Fervidicoccaceae</taxon>
        <taxon>Fervidicoccus</taxon>
    </lineage>
</organism>
<proteinExistence type="inferred from homology"/>
<feature type="domain" description="Helicase ATP-binding" evidence="17">
    <location>
        <begin position="105"/>
        <end position="326"/>
    </location>
</feature>
<feature type="active site" description="O-(5'-phospho-DNA)-tyrosine intermediate" evidence="14">
    <location>
        <position position="973"/>
    </location>
</feature>
<reference evidence="20 21" key="2">
    <citation type="journal article" date="2014" name="Extremophiles">
        <title>Analysis of the complete genome of Fervidococcus fontis confirms the distinct phylogenetic position of the order Fervidicoccales and suggests its environmental function.</title>
        <authorList>
            <person name="Lebedinsky A.V."/>
            <person name="Mardanov A.V."/>
            <person name="Kublanov I.V."/>
            <person name="Gumerov V.M."/>
            <person name="Beletsky A.V."/>
            <person name="Perevalova A.A."/>
            <person name="Bidzhieva S.Kh."/>
            <person name="Bonch-Osmolovskaya E.A."/>
            <person name="Skryabin K.G."/>
            <person name="Ravin N.V."/>
        </authorList>
    </citation>
    <scope>NUCLEOTIDE SEQUENCE [LARGE SCALE GENOMIC DNA]</scope>
    <source>
        <strain evidence="21">DSM 19380 / VKM B-2539 / Kam940</strain>
    </source>
</reference>
<dbReference type="CDD" id="cd17924">
    <property type="entry name" value="DDXDc_reverse_gyrase"/>
    <property type="match status" value="1"/>
</dbReference>
<evidence type="ECO:0000259" key="19">
    <source>
        <dbReference type="PROSITE" id="PS52039"/>
    </source>
</evidence>
<evidence type="ECO:0000313" key="21">
    <source>
        <dbReference type="Proteomes" id="UP000007391"/>
    </source>
</evidence>
<dbReference type="InterPro" id="IPR005736">
    <property type="entry name" value="Reverse_gyrase"/>
</dbReference>
<comment type="similarity">
    <text evidence="14">In the C-terminal section; belongs to the type IA topoisomerase family.</text>
</comment>
<dbReference type="STRING" id="1163730.FFONT_0720"/>
<dbReference type="Pfam" id="PF00270">
    <property type="entry name" value="DEAD"/>
    <property type="match status" value="1"/>
</dbReference>
<evidence type="ECO:0000256" key="11">
    <source>
        <dbReference type="ARBA" id="ARBA00023235"/>
    </source>
</evidence>
<feature type="domain" description="Toprim" evidence="16">
    <location>
        <begin position="643"/>
        <end position="809"/>
    </location>
</feature>
<dbReference type="InParanoid" id="I0A151"/>
<dbReference type="Pfam" id="PF17915">
    <property type="entry name" value="zf_Rg"/>
    <property type="match status" value="1"/>
</dbReference>
<evidence type="ECO:0000256" key="5">
    <source>
        <dbReference type="ARBA" id="ARBA00022741"/>
    </source>
</evidence>
<dbReference type="GO" id="GO:0008094">
    <property type="term" value="F:ATP-dependent activity, acting on DNA"/>
    <property type="evidence" value="ECO:0007669"/>
    <property type="project" value="UniProtKB-UniRule"/>
</dbReference>
<keyword evidence="7 14" id="KW-0862">Zinc</keyword>
<dbReference type="GO" id="GO:0008270">
    <property type="term" value="F:zinc ion binding"/>
    <property type="evidence" value="ECO:0007669"/>
    <property type="project" value="UniProtKB-UniRule"/>
</dbReference>
<dbReference type="Proteomes" id="UP000007391">
    <property type="component" value="Chromosome"/>
</dbReference>
<dbReference type="PROSITE" id="PS52039">
    <property type="entry name" value="TOPO_IA_2"/>
    <property type="match status" value="1"/>
</dbReference>
<evidence type="ECO:0000256" key="3">
    <source>
        <dbReference type="ARBA" id="ARBA00022490"/>
    </source>
</evidence>
<evidence type="ECO:0000259" key="17">
    <source>
        <dbReference type="PROSITE" id="PS51192"/>
    </source>
</evidence>
<dbReference type="InterPro" id="IPR003593">
    <property type="entry name" value="AAA+_ATPase"/>
</dbReference>
<dbReference type="SMART" id="SM00382">
    <property type="entry name" value="AAA"/>
    <property type="match status" value="1"/>
</dbReference>
<keyword evidence="14" id="KW-0378">Hydrolase</keyword>
<dbReference type="SMART" id="SM00436">
    <property type="entry name" value="TOP1Bc"/>
    <property type="match status" value="1"/>
</dbReference>
<dbReference type="GO" id="GO:0005737">
    <property type="term" value="C:cytoplasm"/>
    <property type="evidence" value="ECO:0007669"/>
    <property type="project" value="UniProtKB-SubCell"/>
</dbReference>
<feature type="domain" description="Topo IA-type catalytic" evidence="19">
    <location>
        <begin position="825"/>
        <end position="1241"/>
    </location>
</feature>
<comment type="function">
    <text evidence="14">Modifies the topological state of DNA by introducing positive supercoils in an ATP-dependent process, increasing the linking number in steps of +1. Binds to single-stranded DNA, transiently cleaves and then rejoins the ends, introducing a positive supercoil in the process. The scissile phosphodiester is attacked by the catalytic tyrosine of the enzyme, resulting in the formation of a DNA-(5'-phosphotyrosyl)-enzyme intermediate. Probably involved in rewinding DNA strands in regions of the chromosome that have opened up to allow replication, transcription, DNA repair and/or for DNA protection.</text>
</comment>
<comment type="subcellular location">
    <subcellularLocation>
        <location evidence="1 14">Cytoplasm</location>
    </subcellularLocation>
</comment>
<evidence type="ECO:0000256" key="14">
    <source>
        <dbReference type="HAMAP-Rule" id="MF_01125"/>
    </source>
</evidence>
<feature type="region of interest" description="Topoisomerase I" evidence="14">
    <location>
        <begin position="639"/>
        <end position="1260"/>
    </location>
</feature>
<dbReference type="InterPro" id="IPR003601">
    <property type="entry name" value="Topo_IA_2"/>
</dbReference>
<dbReference type="InterPro" id="IPR013826">
    <property type="entry name" value="Topo_IA_cen_sub3"/>
</dbReference>
<comment type="domain">
    <text evidence="14">Introduction of positive supercoils requires the cooperation of both domains. The helicase-like domain probably does not directly unwind DNA, but more likely acts by driving ATP-dependent conformational changes within the whole enzyme. A beta hairpin in the 'latch' region of the N-terminal domain plays a regulatory role in the enzyme, repressing topoisomerase activity in the absence of ATP and preventing the enzyme from acting as an ATP-independent relaxing enzyme; it also helps to coordinate nucleotide hydrolysis by the ATPase domain with the supercoiling activity of the topoisomerase domain.</text>
</comment>
<name>I0A151_FERFK</name>
<dbReference type="InterPro" id="IPR014001">
    <property type="entry name" value="Helicase_ATP-bd"/>
</dbReference>
<evidence type="ECO:0000256" key="4">
    <source>
        <dbReference type="ARBA" id="ARBA00022723"/>
    </source>
</evidence>
<dbReference type="PROSITE" id="PS50880">
    <property type="entry name" value="TOPRIM"/>
    <property type="match status" value="1"/>
</dbReference>
<protein>
    <recommendedName>
        <fullName evidence="14 15">Reverse gyrase</fullName>
        <ecNumber evidence="14">5.6.2.-</ecNumber>
    </recommendedName>
</protein>
<evidence type="ECO:0000256" key="2">
    <source>
        <dbReference type="ARBA" id="ARBA00011245"/>
    </source>
</evidence>
<comment type="function">
    <text evidence="15">Modifies the topological state of DNA by introducing positive supercoils in an ATP-dependent process, increasing the linking number in steps of +1. Binds to single-stranded DNA, transiently cleaves and then rejoins the ends, introducing a positive supercoil in the process. The scissile phosphodiester is attacked by the catalytic tyrosine of the enzyme, resulting in the formation of a DNA-(5'-phosphotyrosyl)-enzyme intermediate. Involved in rewinding DNA strands in regions of the chromosome that have opened up to allow replication, transcription, DNA repair and/or for DNA protection.</text>
</comment>
<dbReference type="GO" id="GO:0005524">
    <property type="term" value="F:ATP binding"/>
    <property type="evidence" value="ECO:0007669"/>
    <property type="project" value="UniProtKB-UniRule"/>
</dbReference>
<dbReference type="HAMAP" id="MF_01125">
    <property type="entry name" value="Reverse_gyrase"/>
    <property type="match status" value="1"/>
</dbReference>
<evidence type="ECO:0000256" key="9">
    <source>
        <dbReference type="ARBA" id="ARBA00023029"/>
    </source>
</evidence>
<dbReference type="CDD" id="cd00186">
    <property type="entry name" value="TOP1Ac"/>
    <property type="match status" value="1"/>
</dbReference>
<comment type="miscellaneous">
    <text evidence="14">This enzyme is the only unique feature of hyperthermophilic bacteria/archaea known and seems to be essential for adaptation to life at high temperatures. It may play a role in stabilization of DNA at high temperatures.</text>
</comment>
<dbReference type="GO" id="GO:0006265">
    <property type="term" value="P:DNA topological change"/>
    <property type="evidence" value="ECO:0007669"/>
    <property type="project" value="UniProtKB-UniRule"/>
</dbReference>
<dbReference type="InterPro" id="IPR023405">
    <property type="entry name" value="Topo_IA_core_domain"/>
</dbReference>
<evidence type="ECO:0000259" key="18">
    <source>
        <dbReference type="PROSITE" id="PS52036"/>
    </source>
</evidence>
<keyword evidence="8 14" id="KW-0067">ATP-binding</keyword>
<accession>I0A151</accession>
<dbReference type="Gene3D" id="3.40.50.140">
    <property type="match status" value="1"/>
</dbReference>
<evidence type="ECO:0000259" key="16">
    <source>
        <dbReference type="PROSITE" id="PS50880"/>
    </source>
</evidence>
<dbReference type="SUPFAM" id="SSF52540">
    <property type="entry name" value="P-loop containing nucleoside triphosphate hydrolases"/>
    <property type="match status" value="2"/>
</dbReference>
<feature type="domain" description="RG N-terminal-type" evidence="18">
    <location>
        <begin position="6"/>
        <end position="44"/>
    </location>
</feature>
<keyword evidence="5 14" id="KW-0547">Nucleotide-binding</keyword>
<reference evidence="21" key="1">
    <citation type="submission" date="2012-03" db="EMBL/GenBank/DDBJ databases">
        <title>Fervidicoccus fontis complete genome analysis confirms its distinct phylogenetic position and predicts its environmental function.</title>
        <authorList>
            <person name="Lebedinsky A.V."/>
            <person name="Mardanov A.V."/>
            <person name="Gumerov V.M."/>
            <person name="Beletsky A.V."/>
            <person name="Kublanov I.V."/>
            <person name="Perevalova A.A."/>
            <person name="Bonch-Osmolovskaya E.A."/>
            <person name="Ravin N.V."/>
            <person name="Skryabin K.G."/>
        </authorList>
    </citation>
    <scope>NUCLEOTIDE SEQUENCE [LARGE SCALE GENOMIC DNA]</scope>
    <source>
        <strain evidence="21">DSM 19380 / VKM B-2539 / Kam940</strain>
    </source>
</reference>
<dbReference type="SMART" id="SM00487">
    <property type="entry name" value="DEXDc"/>
    <property type="match status" value="1"/>
</dbReference>
<comment type="subunit">
    <text evidence="2 14">Monomer.</text>
</comment>
<dbReference type="AlphaFoldDB" id="I0A151"/>
<evidence type="ECO:0000256" key="1">
    <source>
        <dbReference type="ARBA" id="ARBA00004496"/>
    </source>
</evidence>
<dbReference type="PANTHER" id="PTHR43505">
    <property type="entry name" value="REVERSE GYRASE"/>
    <property type="match status" value="1"/>
</dbReference>
<keyword evidence="10 14" id="KW-0238">DNA-binding</keyword>
<dbReference type="GO" id="GO:0160097">
    <property type="term" value="F:reverse gyrase activity"/>
    <property type="evidence" value="ECO:0007669"/>
    <property type="project" value="UniProtKB-UniRule"/>
</dbReference>
<keyword evidence="3 14" id="KW-0963">Cytoplasm</keyword>
<dbReference type="GO" id="GO:0003677">
    <property type="term" value="F:DNA binding"/>
    <property type="evidence" value="ECO:0007669"/>
    <property type="project" value="UniProtKB-UniRule"/>
</dbReference>
<gene>
    <name evidence="14" type="primary">rgy</name>
    <name evidence="20" type="ordered locus">FFONT_0720</name>
</gene>
<dbReference type="eggNOG" id="arCOG01526">
    <property type="taxonomic scope" value="Archaea"/>
</dbReference>
<dbReference type="CDD" id="cd18798">
    <property type="entry name" value="SF2_C_reverse_gyrase"/>
    <property type="match status" value="1"/>
</dbReference>
<dbReference type="InterPro" id="IPR006171">
    <property type="entry name" value="TOPRIM_dom"/>
</dbReference>
<evidence type="ECO:0000313" key="20">
    <source>
        <dbReference type="EMBL" id="AFH42708.1"/>
    </source>
</evidence>
<dbReference type="KEGG" id="ffo:FFONT_0720"/>
<evidence type="ECO:0000256" key="8">
    <source>
        <dbReference type="ARBA" id="ARBA00022840"/>
    </source>
</evidence>
<feature type="binding site" evidence="14">
    <location>
        <position position="101"/>
    </location>
    <ligand>
        <name>ATP</name>
        <dbReference type="ChEBI" id="CHEBI:30616"/>
    </ligand>
</feature>
<dbReference type="InterPro" id="IPR013824">
    <property type="entry name" value="Topo_IA_cen_sub1"/>
</dbReference>
<evidence type="ECO:0000256" key="13">
    <source>
        <dbReference type="ARBA" id="ARBA00049360"/>
    </source>
</evidence>
<dbReference type="Pfam" id="PF01751">
    <property type="entry name" value="Toprim"/>
    <property type="match status" value="1"/>
</dbReference>
<comment type="cofactor">
    <cofactor evidence="14">
        <name>Zn(2+)</name>
        <dbReference type="ChEBI" id="CHEBI:29105"/>
    </cofactor>
    <text evidence="14">Binds 1 or 2 zinc ions per subunit.</text>
</comment>
<keyword evidence="4 14" id="KW-0479">Metal-binding</keyword>
<evidence type="ECO:0000256" key="7">
    <source>
        <dbReference type="ARBA" id="ARBA00022833"/>
    </source>
</evidence>
<keyword evidence="9 14" id="KW-0799">Topoisomerase</keyword>
<dbReference type="InterPro" id="IPR040569">
    <property type="entry name" value="Znf_Rg"/>
</dbReference>
<evidence type="ECO:0000256" key="6">
    <source>
        <dbReference type="ARBA" id="ARBA00022771"/>
    </source>
</evidence>
<dbReference type="SUPFAM" id="SSF56712">
    <property type="entry name" value="Prokaryotic type I DNA topoisomerase"/>
    <property type="match status" value="1"/>
</dbReference>
<dbReference type="FunCoup" id="I0A151">
    <property type="interactions" value="1"/>
</dbReference>
<evidence type="ECO:0000256" key="10">
    <source>
        <dbReference type="ARBA" id="ARBA00023125"/>
    </source>
</evidence>
<dbReference type="InterPro" id="IPR027417">
    <property type="entry name" value="P-loop_NTPase"/>
</dbReference>
<dbReference type="Gene3D" id="1.10.460.10">
    <property type="entry name" value="Topoisomerase I, domain 2"/>
    <property type="match status" value="1"/>
</dbReference>
<comment type="similarity">
    <text evidence="12 14">In the N-terminal section; belongs to the DEAD box helicase family. DDVD subfamily.</text>
</comment>
<dbReference type="Pfam" id="PF01131">
    <property type="entry name" value="Topoisom_bac"/>
    <property type="match status" value="1"/>
</dbReference>
<comment type="catalytic activity">
    <reaction evidence="13 14 15">
        <text>ATP + H2O = ADP + phosphate + H(+)</text>
        <dbReference type="Rhea" id="RHEA:13065"/>
        <dbReference type="ChEBI" id="CHEBI:15377"/>
        <dbReference type="ChEBI" id="CHEBI:15378"/>
        <dbReference type="ChEBI" id="CHEBI:30616"/>
        <dbReference type="ChEBI" id="CHEBI:43474"/>
        <dbReference type="ChEBI" id="CHEBI:456216"/>
    </reaction>
</comment>
<dbReference type="PROSITE" id="PS51192">
    <property type="entry name" value="HELICASE_ATP_BIND_1"/>
    <property type="match status" value="1"/>
</dbReference>